<keyword evidence="1" id="KW-0472">Membrane</keyword>
<feature type="transmembrane region" description="Helical" evidence="1">
    <location>
        <begin position="38"/>
        <end position="65"/>
    </location>
</feature>
<dbReference type="PANTHER" id="PTHR36844:SF1">
    <property type="entry name" value="PROTEASE PRSW"/>
    <property type="match status" value="1"/>
</dbReference>
<dbReference type="GO" id="GO:0008237">
    <property type="term" value="F:metallopeptidase activity"/>
    <property type="evidence" value="ECO:0007669"/>
    <property type="project" value="UniProtKB-KW"/>
</dbReference>
<keyword evidence="2" id="KW-0482">Metalloprotease</keyword>
<protein>
    <submittedName>
        <fullName evidence="2">PrsW family intramembrane metalloprotease</fullName>
    </submittedName>
</protein>
<accession>A0A4Z1AD73</accession>
<proteinExistence type="predicted"/>
<dbReference type="InterPro" id="IPR026898">
    <property type="entry name" value="PrsW"/>
</dbReference>
<dbReference type="AlphaFoldDB" id="A0A4Z1AD73"/>
<feature type="transmembrane region" description="Helical" evidence="1">
    <location>
        <begin position="71"/>
        <end position="94"/>
    </location>
</feature>
<dbReference type="OrthoDB" id="337558at2"/>
<keyword evidence="2" id="KW-0645">Protease</keyword>
<keyword evidence="3" id="KW-1185">Reference proteome</keyword>
<feature type="transmembrane region" description="Helical" evidence="1">
    <location>
        <begin position="273"/>
        <end position="291"/>
    </location>
</feature>
<organism evidence="2 3">
    <name type="scientific">Leptospira congkakensis</name>
    <dbReference type="NCBI Taxonomy" id="2484932"/>
    <lineage>
        <taxon>Bacteria</taxon>
        <taxon>Pseudomonadati</taxon>
        <taxon>Spirochaetota</taxon>
        <taxon>Spirochaetia</taxon>
        <taxon>Leptospirales</taxon>
        <taxon>Leptospiraceae</taxon>
        <taxon>Leptospira</taxon>
    </lineage>
</organism>
<name>A0A4Z1AD73_9LEPT</name>
<sequence>MINQISLSSLVIFLINFLTLGFYYSFYRFHFYRYTESFLQYTAFAFSFFSAGVAIGLQAFLLQWIPDGSPAWNAFFLSSFVEEFAKLLGIYLFFRKNQDEFTVTDGIFYGLVLGGGFGFVENILYFINTGLWSQVLRSITVLPIHMMNGGIIGAYLMMFLFHKNPIFKWGKITFGFLVCVGIHGFYNLSLSQELNLLVVLPICILSLFFLLELIIAKSRILVPGHILNLMNMNMEQYEILSRHNRHEGWIQNIQKHISTDGIKLLQYPNLRHSILTIFFLVPSVLSVYFLYESPNLISQKFPDLAVQNYFALFFMYPLILSLMFFFAGVLNPYFFRDRMLAVPLFSSVDLHTNGSEENSAIFHIQANMFYLPTSQMYPENTKVKFDLWIGLDCFVGLSGTILWCKENEEGNCGAMCQLERIPFLFLIKWHYLRFRQNFKNLFLRKVMVN</sequence>
<evidence type="ECO:0000256" key="1">
    <source>
        <dbReference type="SAM" id="Phobius"/>
    </source>
</evidence>
<feature type="transmembrane region" description="Helical" evidence="1">
    <location>
        <begin position="139"/>
        <end position="160"/>
    </location>
</feature>
<feature type="transmembrane region" description="Helical" evidence="1">
    <location>
        <begin position="311"/>
        <end position="330"/>
    </location>
</feature>
<feature type="transmembrane region" description="Helical" evidence="1">
    <location>
        <begin position="106"/>
        <end position="127"/>
    </location>
</feature>
<dbReference type="RefSeq" id="WP_135583449.1">
    <property type="nucleotide sequence ID" value="NZ_RQGO01000005.1"/>
</dbReference>
<dbReference type="PANTHER" id="PTHR36844">
    <property type="entry name" value="PROTEASE PRSW"/>
    <property type="match status" value="1"/>
</dbReference>
<dbReference type="Proteomes" id="UP000298263">
    <property type="component" value="Unassembled WGS sequence"/>
</dbReference>
<keyword evidence="1" id="KW-0812">Transmembrane</keyword>
<dbReference type="EMBL" id="RQGP01000022">
    <property type="protein sequence ID" value="TGL90484.1"/>
    <property type="molecule type" value="Genomic_DNA"/>
</dbReference>
<dbReference type="GO" id="GO:0006508">
    <property type="term" value="P:proteolysis"/>
    <property type="evidence" value="ECO:0007669"/>
    <property type="project" value="UniProtKB-KW"/>
</dbReference>
<comment type="caution">
    <text evidence="2">The sequence shown here is derived from an EMBL/GenBank/DDBJ whole genome shotgun (WGS) entry which is preliminary data.</text>
</comment>
<gene>
    <name evidence="2" type="ORF">EHQ69_11115</name>
</gene>
<feature type="transmembrane region" description="Helical" evidence="1">
    <location>
        <begin position="6"/>
        <end position="26"/>
    </location>
</feature>
<keyword evidence="2" id="KW-0378">Hydrolase</keyword>
<keyword evidence="1" id="KW-1133">Transmembrane helix</keyword>
<dbReference type="Pfam" id="PF13367">
    <property type="entry name" value="PrsW-protease"/>
    <property type="match status" value="1"/>
</dbReference>
<feature type="transmembrane region" description="Helical" evidence="1">
    <location>
        <begin position="196"/>
        <end position="215"/>
    </location>
</feature>
<evidence type="ECO:0000313" key="2">
    <source>
        <dbReference type="EMBL" id="TGL90484.1"/>
    </source>
</evidence>
<evidence type="ECO:0000313" key="3">
    <source>
        <dbReference type="Proteomes" id="UP000298263"/>
    </source>
</evidence>
<feature type="transmembrane region" description="Helical" evidence="1">
    <location>
        <begin position="172"/>
        <end position="190"/>
    </location>
</feature>
<reference evidence="2" key="1">
    <citation type="journal article" date="2019" name="PLoS Negl. Trop. Dis.">
        <title>Revisiting the worldwide diversity of Leptospira species in the environment.</title>
        <authorList>
            <person name="Vincent A.T."/>
            <person name="Schiettekatte O."/>
            <person name="Bourhy P."/>
            <person name="Veyrier F.J."/>
            <person name="Picardeau M."/>
        </authorList>
    </citation>
    <scope>NUCLEOTIDE SEQUENCE [LARGE SCALE GENOMIC DNA]</scope>
    <source>
        <strain evidence="2">201702422</strain>
    </source>
</reference>